<organism evidence="1 2">
    <name type="scientific">Bos mutus</name>
    <name type="common">wild yak</name>
    <dbReference type="NCBI Taxonomy" id="72004"/>
    <lineage>
        <taxon>Eukaryota</taxon>
        <taxon>Metazoa</taxon>
        <taxon>Chordata</taxon>
        <taxon>Craniata</taxon>
        <taxon>Vertebrata</taxon>
        <taxon>Euteleostomi</taxon>
        <taxon>Mammalia</taxon>
        <taxon>Eutheria</taxon>
        <taxon>Laurasiatheria</taxon>
        <taxon>Artiodactyla</taxon>
        <taxon>Ruminantia</taxon>
        <taxon>Pecora</taxon>
        <taxon>Bovidae</taxon>
        <taxon>Bovinae</taxon>
        <taxon>Bos</taxon>
    </lineage>
</organism>
<sequence length="116" mass="13162">MDARGIQSLVTGHNPVQVPCSCTGIQMQHQQLVQGQRLDAGVHLSSLENTSKSHSHSNLPFYWMTETPHVQIFLNSKTRRDIFGNINQDIYPMEFLNFATVTCTPPENEYKLTDKT</sequence>
<gene>
    <name evidence="1" type="ORF">E5288_WYG003891</name>
</gene>
<name>A0A6B0S5B2_9CETA</name>
<evidence type="ECO:0000313" key="1">
    <source>
        <dbReference type="EMBL" id="MXQ94503.1"/>
    </source>
</evidence>
<accession>A0A6B0S5B2</accession>
<evidence type="ECO:0000313" key="2">
    <source>
        <dbReference type="Proteomes" id="UP000322234"/>
    </source>
</evidence>
<protein>
    <submittedName>
        <fullName evidence="1">Uncharacterized protein</fullName>
    </submittedName>
</protein>
<proteinExistence type="predicted"/>
<reference evidence="1" key="1">
    <citation type="submission" date="2019-10" db="EMBL/GenBank/DDBJ databases">
        <title>The sequence and de novo assembly of the wild yak genome.</title>
        <authorList>
            <person name="Liu Y."/>
        </authorList>
    </citation>
    <scope>NUCLEOTIDE SEQUENCE [LARGE SCALE GENOMIC DNA]</scope>
    <source>
        <strain evidence="1">WY2019</strain>
    </source>
</reference>
<comment type="caution">
    <text evidence="1">The sequence shown here is derived from an EMBL/GenBank/DDBJ whole genome shotgun (WGS) entry which is preliminary data.</text>
</comment>
<dbReference type="Proteomes" id="UP000322234">
    <property type="component" value="Unassembled WGS sequence"/>
</dbReference>
<keyword evidence="2" id="KW-1185">Reference proteome</keyword>
<dbReference type="EMBL" id="VBQZ03000113">
    <property type="protein sequence ID" value="MXQ94503.1"/>
    <property type="molecule type" value="Genomic_DNA"/>
</dbReference>
<dbReference type="AlphaFoldDB" id="A0A6B0S5B2"/>